<evidence type="ECO:0000256" key="8">
    <source>
        <dbReference type="SAM" id="MobiDB-lite"/>
    </source>
</evidence>
<dbReference type="CDD" id="cd01647">
    <property type="entry name" value="RT_LTR"/>
    <property type="match status" value="1"/>
</dbReference>
<dbReference type="SUPFAM" id="SSF56672">
    <property type="entry name" value="DNA/RNA polymerases"/>
    <property type="match status" value="1"/>
</dbReference>
<dbReference type="AlphaFoldDB" id="A5BVC0"/>
<dbReference type="GO" id="GO:0016787">
    <property type="term" value="F:hydrolase activity"/>
    <property type="evidence" value="ECO:0007669"/>
    <property type="project" value="UniProtKB-KW"/>
</dbReference>
<dbReference type="Gene3D" id="3.30.70.270">
    <property type="match status" value="2"/>
</dbReference>
<dbReference type="Gene3D" id="3.30.420.10">
    <property type="entry name" value="Ribonuclease H-like superfamily/Ribonuclease H"/>
    <property type="match status" value="1"/>
</dbReference>
<dbReference type="InterPro" id="IPR043502">
    <property type="entry name" value="DNA/RNA_pol_sf"/>
</dbReference>
<dbReference type="InterPro" id="IPR000477">
    <property type="entry name" value="RT_dom"/>
</dbReference>
<dbReference type="PROSITE" id="PS50994">
    <property type="entry name" value="INTEGRASE"/>
    <property type="match status" value="1"/>
</dbReference>
<keyword evidence="4" id="KW-0540">Nuclease</keyword>
<evidence type="ECO:0000256" key="1">
    <source>
        <dbReference type="ARBA" id="ARBA00012493"/>
    </source>
</evidence>
<evidence type="ECO:0000259" key="9">
    <source>
        <dbReference type="PROSITE" id="PS50994"/>
    </source>
</evidence>
<dbReference type="Gene3D" id="1.10.340.70">
    <property type="match status" value="1"/>
</dbReference>
<dbReference type="Pfam" id="PF17917">
    <property type="entry name" value="RT_RNaseH"/>
    <property type="match status" value="1"/>
</dbReference>
<feature type="region of interest" description="Disordered" evidence="8">
    <location>
        <begin position="229"/>
        <end position="270"/>
    </location>
</feature>
<evidence type="ECO:0000256" key="4">
    <source>
        <dbReference type="ARBA" id="ARBA00022722"/>
    </source>
</evidence>
<dbReference type="InterPro" id="IPR021109">
    <property type="entry name" value="Peptidase_aspartic_dom_sf"/>
</dbReference>
<dbReference type="GO" id="GO:0003676">
    <property type="term" value="F:nucleic acid binding"/>
    <property type="evidence" value="ECO:0007669"/>
    <property type="project" value="InterPro"/>
</dbReference>
<gene>
    <name evidence="10" type="ORF">VITISV_000503</name>
</gene>
<feature type="domain" description="Integrase catalytic" evidence="9">
    <location>
        <begin position="988"/>
        <end position="1100"/>
    </location>
</feature>
<dbReference type="Gene3D" id="2.40.70.10">
    <property type="entry name" value="Acid Proteases"/>
    <property type="match status" value="1"/>
</dbReference>
<evidence type="ECO:0000313" key="10">
    <source>
        <dbReference type="EMBL" id="CAN81523.1"/>
    </source>
</evidence>
<feature type="compositionally biased region" description="Basic and acidic residues" evidence="8">
    <location>
        <begin position="229"/>
        <end position="269"/>
    </location>
</feature>
<dbReference type="InterPro" id="IPR041588">
    <property type="entry name" value="Integrase_H2C2"/>
</dbReference>
<keyword evidence="2" id="KW-0808">Transferase</keyword>
<dbReference type="Pfam" id="PF17921">
    <property type="entry name" value="Integrase_H2C2"/>
    <property type="match status" value="1"/>
</dbReference>
<dbReference type="PANTHER" id="PTHR37984:SF5">
    <property type="entry name" value="PROTEIN NYNRIN-LIKE"/>
    <property type="match status" value="1"/>
</dbReference>
<keyword evidence="5" id="KW-0255">Endonuclease</keyword>
<reference evidence="10" key="1">
    <citation type="journal article" date="2007" name="PLoS ONE">
        <title>The first genome sequence of an elite grapevine cultivar (Pinot noir Vitis vinifera L.): coping with a highly heterozygous genome.</title>
        <authorList>
            <person name="Velasco R."/>
            <person name="Zharkikh A."/>
            <person name="Troggio M."/>
            <person name="Cartwright D.A."/>
            <person name="Cestaro A."/>
            <person name="Pruss D."/>
            <person name="Pindo M."/>
            <person name="FitzGerald L.M."/>
            <person name="Vezzulli S."/>
            <person name="Reid J."/>
            <person name="Malacarne G."/>
            <person name="Iliev D."/>
            <person name="Coppola G."/>
            <person name="Wardell B."/>
            <person name="Micheletti D."/>
            <person name="Macalma T."/>
            <person name="Facci M."/>
            <person name="Mitchell J.T."/>
            <person name="Perazzolli M."/>
            <person name="Eldredge G."/>
            <person name="Gatto P."/>
            <person name="Oyzerski R."/>
            <person name="Moretto M."/>
            <person name="Gutin N."/>
            <person name="Stefanini M."/>
            <person name="Chen Y."/>
            <person name="Segala C."/>
            <person name="Davenport C."/>
            <person name="Dematte L."/>
            <person name="Mraz A."/>
            <person name="Battilana J."/>
            <person name="Stormo K."/>
            <person name="Costa F."/>
            <person name="Tao Q."/>
            <person name="Si-Ammour A."/>
            <person name="Harkins T."/>
            <person name="Lackey A."/>
            <person name="Perbost C."/>
            <person name="Taillon B."/>
            <person name="Stella A."/>
            <person name="Solovyev V."/>
            <person name="Fawcett J.A."/>
            <person name="Sterck L."/>
            <person name="Vandepoele K."/>
            <person name="Grando S.M."/>
            <person name="Toppo S."/>
            <person name="Moser C."/>
            <person name="Lanchbury J."/>
            <person name="Bogden R."/>
            <person name="Skolnick M."/>
            <person name="Sgaramella V."/>
            <person name="Bhatnagar S.K."/>
            <person name="Fontana P."/>
            <person name="Gutin A."/>
            <person name="Van de Peer Y."/>
            <person name="Salamini F."/>
            <person name="Viola R."/>
        </authorList>
    </citation>
    <scope>NUCLEOTIDE SEQUENCE</scope>
</reference>
<dbReference type="Pfam" id="PF00078">
    <property type="entry name" value="RVT_1"/>
    <property type="match status" value="1"/>
</dbReference>
<dbReference type="GO" id="GO:0015074">
    <property type="term" value="P:DNA integration"/>
    <property type="evidence" value="ECO:0007669"/>
    <property type="project" value="InterPro"/>
</dbReference>
<organism evidence="10">
    <name type="scientific">Vitis vinifera</name>
    <name type="common">Grape</name>
    <dbReference type="NCBI Taxonomy" id="29760"/>
    <lineage>
        <taxon>Eukaryota</taxon>
        <taxon>Viridiplantae</taxon>
        <taxon>Streptophyta</taxon>
        <taxon>Embryophyta</taxon>
        <taxon>Tracheophyta</taxon>
        <taxon>Spermatophyta</taxon>
        <taxon>Magnoliopsida</taxon>
        <taxon>eudicotyledons</taxon>
        <taxon>Gunneridae</taxon>
        <taxon>Pentapetalae</taxon>
        <taxon>rosids</taxon>
        <taxon>Vitales</taxon>
        <taxon>Vitaceae</taxon>
        <taxon>Viteae</taxon>
        <taxon>Vitis</taxon>
    </lineage>
</organism>
<dbReference type="InterPro" id="IPR001584">
    <property type="entry name" value="Integrase_cat-core"/>
</dbReference>
<dbReference type="InterPro" id="IPR036397">
    <property type="entry name" value="RNaseH_sf"/>
</dbReference>
<keyword evidence="7" id="KW-0695">RNA-directed DNA polymerase</keyword>
<evidence type="ECO:0000256" key="3">
    <source>
        <dbReference type="ARBA" id="ARBA00022695"/>
    </source>
</evidence>
<accession>A5BVC0</accession>
<proteinExistence type="predicted"/>
<evidence type="ECO:0000256" key="5">
    <source>
        <dbReference type="ARBA" id="ARBA00022759"/>
    </source>
</evidence>
<dbReference type="InterPro" id="IPR041373">
    <property type="entry name" value="RT_RNaseH"/>
</dbReference>
<dbReference type="EMBL" id="AM472458">
    <property type="protein sequence ID" value="CAN81523.1"/>
    <property type="molecule type" value="Genomic_DNA"/>
</dbReference>
<evidence type="ECO:0000256" key="6">
    <source>
        <dbReference type="ARBA" id="ARBA00022801"/>
    </source>
</evidence>
<sequence>MHPPRMSAPSCIVPPTKQLVIRPHIVPLLPTFHEMESENPYAHIKEFEEVCNTFQEGRTSIDLMRLKLFPFTLKDKAKQLLETMCEGDFMSTNLEEAMDFLSYVAEVSRRWDEPNAREVGRMKSQPNAPNVKARMYTVNKNIDMKAKVAAMVRRLEELEMKKIQEVQAISETPVQAMPCSICQSFEHLVEECPTIPTNPKGIHEVEAQEGESSQVREVKVVITLRSGKDVDLPTSKPEHEPESRAEKQKREEIKGKRKENNAKKEDLESTCKSPVKYKDSGCPTILVMIGRTCVEKTLLDLGTSVNLIPYFVYKQLGLGELKPASITLSLVDRFVKIPRGMIEVVLIQVDKFYYPVDFVVLDTDPVAKETNYVSIILGRPFLATSNAIINCRNEVMQLMFGNMTLELNIFYLCKKQFHPEEEEGPEEETQEAVKEEPPKLILKPLPTELKYAYLEENKQSLVVIFSSFTTSQEHCLLEVVRRCKKTIGWQISDLKGIGPLVYTHHIYMEEEAKPVHQPQRRLNPHMQEMVVRAEVLKLLQAGIIYPISDSPWVSPTQVVPKKSRIMVVQNDKGEEVSTHLTSGWRVCIDYRKLNAVTRKDHFPLPFIDQVLERVFGHPFYCFLDGYFGYFQIEIDIEDQEKTTFTCPFGTYAYRRMPFSLCNAPVTFQRCMLSIFNDMVEHIMKVFMDGITIYGSMFDECLVNLEVVLNRCIEKDLVLNWEKFHFMVHQGTILRHIISKQSIEEDKANVELIVKLPSPIIFKGVRQFLGHAGFYRRFIKDFSKLVRPLCELLVKDAKFVWNDRCQQSVVLGQREDGKPCVIYYASKMLNEAQRNYTTTEKELLAIVFALDKFCTYLVESFIVVFTNHSTLKYLLIKKNAKARLIRWIILLQEFNLKIKDKKGVENVVADHLLRLAITHNSHSLPINDDFPEDHCHENACGGHFASQKTTMQVLQSGFCWPSLFRDAHTMCRSCDRCQRLWKLTCRNMMPLNPILIVYLFDVWGIDFMRPFPMSFDYSYILVGVDYVSKWVEAISCKCIDHRVVLKFLKENILSRFRVPKAIINDGGTHICNKSFETLLAKYGVKHKVATPYYSQTSGLQEHSWNVSLSPSLRQSMPSPLGSGIQSLVGNQDAQHGFEQSWQKRFLDLNEMEELRNDAYNNSNIAKQRLKRWHDQLVSRKEFQKGQRVFLYDSKLHIFPGKLKLRWIGPFTIQQVHSNGVVELLNSNNTRSFKVNGHRLKPFVEPFS</sequence>
<dbReference type="SUPFAM" id="SSF53098">
    <property type="entry name" value="Ribonuclease H-like"/>
    <property type="match status" value="1"/>
</dbReference>
<evidence type="ECO:0000256" key="7">
    <source>
        <dbReference type="ARBA" id="ARBA00022918"/>
    </source>
</evidence>
<evidence type="ECO:0000256" key="2">
    <source>
        <dbReference type="ARBA" id="ARBA00022679"/>
    </source>
</evidence>
<dbReference type="Gene3D" id="3.10.10.10">
    <property type="entry name" value="HIV Type 1 Reverse Transcriptase, subunit A, domain 1"/>
    <property type="match status" value="1"/>
</dbReference>
<dbReference type="InterPro" id="IPR050951">
    <property type="entry name" value="Retrovirus_Pol_polyprotein"/>
</dbReference>
<name>A5BVC0_VITVI</name>
<keyword evidence="3" id="KW-0548">Nucleotidyltransferase</keyword>
<dbReference type="CDD" id="cd00303">
    <property type="entry name" value="retropepsin_like"/>
    <property type="match status" value="1"/>
</dbReference>
<protein>
    <recommendedName>
        <fullName evidence="1">RNA-directed DNA polymerase</fullName>
        <ecNumber evidence="1">2.7.7.49</ecNumber>
    </recommendedName>
</protein>
<dbReference type="InterPro" id="IPR043128">
    <property type="entry name" value="Rev_trsase/Diguanyl_cyclase"/>
</dbReference>
<dbReference type="CDD" id="cd09274">
    <property type="entry name" value="RNase_HI_RT_Ty3"/>
    <property type="match status" value="1"/>
</dbReference>
<dbReference type="Pfam" id="PF00665">
    <property type="entry name" value="rve"/>
    <property type="match status" value="1"/>
</dbReference>
<keyword evidence="6" id="KW-0378">Hydrolase</keyword>
<dbReference type="EC" id="2.7.7.49" evidence="1"/>
<dbReference type="InterPro" id="IPR012337">
    <property type="entry name" value="RNaseH-like_sf"/>
</dbReference>
<dbReference type="PANTHER" id="PTHR37984">
    <property type="entry name" value="PROTEIN CBG26694"/>
    <property type="match status" value="1"/>
</dbReference>
<dbReference type="GO" id="GO:0004519">
    <property type="term" value="F:endonuclease activity"/>
    <property type="evidence" value="ECO:0007669"/>
    <property type="project" value="UniProtKB-KW"/>
</dbReference>
<dbReference type="GO" id="GO:0003964">
    <property type="term" value="F:RNA-directed DNA polymerase activity"/>
    <property type="evidence" value="ECO:0007669"/>
    <property type="project" value="UniProtKB-KW"/>
</dbReference>